<dbReference type="EMBL" id="AP023420">
    <property type="protein sequence ID" value="BCK84646.1"/>
    <property type="molecule type" value="Genomic_DNA"/>
</dbReference>
<dbReference type="Gene3D" id="3.30.1490.130">
    <property type="entry name" value="D-aminoacylase. Domain 3"/>
    <property type="match status" value="1"/>
</dbReference>
<dbReference type="InterPro" id="IPR023100">
    <property type="entry name" value="D-aminoacylase_insert_dom_sf"/>
</dbReference>
<feature type="domain" description="Amidohydrolase 3" evidence="1">
    <location>
        <begin position="42"/>
        <end position="98"/>
    </location>
</feature>
<dbReference type="InterPro" id="IPR011059">
    <property type="entry name" value="Metal-dep_hydrolase_composite"/>
</dbReference>
<sequence>MSTLIKGGLVIDPRNQICSQLNLLLQDGRVAAITESQPEADQVIDAAGRVVTPGFVDIHMHEDPVGPDGHLVRDDATAIFPCMLRMGVTTVLAGQCGINRADPGDYLDLIDRDGAAVNVAMLAGHAYMREACGHMDKYTPVSEAELTTMEAAFIRALDQGCFGISYGIRYVPGIDRRELERTAAVCRGRDGLIAAHIRSDAAEVFDAAREFLDVGAALGLPVQVSHIGSMAGFGQMEAFLRMVDSYRMNGLRVSCDCYPYYAFSTAIGSTTYDEGWLERYHCGYDVVELCEGRYKGRRCTREIFEEVRRDWPECLTVCYVMQESDVDMALRHPGVMLGSDGIMNGGQGHPRAAGSFPRLLAQFVRTGKLSLYEAVRMMTAMPADKLGLSNKGSLQVGADADVVIFDPDRVRDHATFDQPTSPGEGIDYVFIGGELAARDCRVVRGDLGRSVRKL</sequence>
<dbReference type="Gene3D" id="3.20.20.140">
    <property type="entry name" value="Metal-dependent hydrolases"/>
    <property type="match status" value="1"/>
</dbReference>
<dbReference type="Proteomes" id="UP000679848">
    <property type="component" value="Chromosome"/>
</dbReference>
<dbReference type="RefSeq" id="WP_187029306.1">
    <property type="nucleotide sequence ID" value="NZ_AP023420.1"/>
</dbReference>
<dbReference type="Gene3D" id="2.30.40.10">
    <property type="entry name" value="Urease, subunit C, domain 1"/>
    <property type="match status" value="1"/>
</dbReference>
<reference evidence="2" key="1">
    <citation type="submission" date="2020-09" db="EMBL/GenBank/DDBJ databases">
        <title>New species isolated from human feces.</title>
        <authorList>
            <person name="Kitahara M."/>
            <person name="Shigeno Y."/>
            <person name="Shime M."/>
            <person name="Matsumoto Y."/>
            <person name="Nakamura S."/>
            <person name="Motooka D."/>
            <person name="Fukuoka S."/>
            <person name="Nishikawa H."/>
            <person name="Benno Y."/>
        </authorList>
    </citation>
    <scope>NUCLEOTIDE SEQUENCE</scope>
    <source>
        <strain evidence="2">MM59</strain>
    </source>
</reference>
<gene>
    <name evidence="2" type="ORF">MM59RIKEN_19650</name>
</gene>
<evidence type="ECO:0000313" key="3">
    <source>
        <dbReference type="Proteomes" id="UP000679848"/>
    </source>
</evidence>
<dbReference type="SUPFAM" id="SSF51338">
    <property type="entry name" value="Composite domain of metallo-dependent hydrolases"/>
    <property type="match status" value="1"/>
</dbReference>
<dbReference type="InterPro" id="IPR032466">
    <property type="entry name" value="Metal_Hydrolase"/>
</dbReference>
<dbReference type="AlphaFoldDB" id="A0A810QFL2"/>
<dbReference type="PANTHER" id="PTHR11647:SF1">
    <property type="entry name" value="COLLAPSIN RESPONSE MEDIATOR PROTEIN"/>
    <property type="match status" value="1"/>
</dbReference>
<dbReference type="KEGG" id="pfaa:MM59RIKEN_19650"/>
<dbReference type="SUPFAM" id="SSF51556">
    <property type="entry name" value="Metallo-dependent hydrolases"/>
    <property type="match status" value="1"/>
</dbReference>
<dbReference type="InterPro" id="IPR013108">
    <property type="entry name" value="Amidohydro_3"/>
</dbReference>
<evidence type="ECO:0000259" key="1">
    <source>
        <dbReference type="Pfam" id="PF07969"/>
    </source>
</evidence>
<keyword evidence="3" id="KW-1185">Reference proteome</keyword>
<dbReference type="GO" id="GO:0016811">
    <property type="term" value="F:hydrolase activity, acting on carbon-nitrogen (but not peptide) bonds, in linear amides"/>
    <property type="evidence" value="ECO:0007669"/>
    <property type="project" value="InterPro"/>
</dbReference>
<dbReference type="InterPro" id="IPR050378">
    <property type="entry name" value="Metallo-dep_Hydrolases_sf"/>
</dbReference>
<proteinExistence type="predicted"/>
<organism evidence="2 3">
    <name type="scientific">Pusillibacter faecalis</name>
    <dbReference type="NCBI Taxonomy" id="2714358"/>
    <lineage>
        <taxon>Bacteria</taxon>
        <taxon>Bacillati</taxon>
        <taxon>Bacillota</taxon>
        <taxon>Clostridia</taxon>
        <taxon>Eubacteriales</taxon>
        <taxon>Oscillospiraceae</taxon>
        <taxon>Pusillibacter</taxon>
    </lineage>
</organism>
<dbReference type="Pfam" id="PF07969">
    <property type="entry name" value="Amidohydro_3"/>
    <property type="match status" value="2"/>
</dbReference>
<evidence type="ECO:0000313" key="2">
    <source>
        <dbReference type="EMBL" id="BCK84646.1"/>
    </source>
</evidence>
<name>A0A810QFL2_9FIRM</name>
<protein>
    <submittedName>
        <fullName evidence="2">D-glutamate deacylase</fullName>
    </submittedName>
</protein>
<accession>A0A810QFL2</accession>
<feature type="domain" description="Amidohydrolase 3" evidence="1">
    <location>
        <begin position="335"/>
        <end position="435"/>
    </location>
</feature>
<dbReference type="PANTHER" id="PTHR11647">
    <property type="entry name" value="HYDRANTOINASE/DIHYDROPYRIMIDINASE FAMILY MEMBER"/>
    <property type="match status" value="1"/>
</dbReference>